<feature type="domain" description="Siphovirus-type tail component RIFT-related" evidence="1">
    <location>
        <begin position="23"/>
        <end position="138"/>
    </location>
</feature>
<dbReference type="OrthoDB" id="2194642at2"/>
<evidence type="ECO:0000313" key="2">
    <source>
        <dbReference type="EMBL" id="SFG10764.1"/>
    </source>
</evidence>
<name>A0A1I2P3V6_9BACL</name>
<dbReference type="EMBL" id="FOOY01000004">
    <property type="protein sequence ID" value="SFG10764.1"/>
    <property type="molecule type" value="Genomic_DNA"/>
</dbReference>
<evidence type="ECO:0000259" key="1">
    <source>
        <dbReference type="Pfam" id="PF05709"/>
    </source>
</evidence>
<gene>
    <name evidence="2" type="ORF">SAMN02982927_00700</name>
</gene>
<dbReference type="STRING" id="269670.SAMN02982927_00700"/>
<organism evidence="2 3">
    <name type="scientific">Sporolactobacillus nakayamae</name>
    <dbReference type="NCBI Taxonomy" id="269670"/>
    <lineage>
        <taxon>Bacteria</taxon>
        <taxon>Bacillati</taxon>
        <taxon>Bacillota</taxon>
        <taxon>Bacilli</taxon>
        <taxon>Bacillales</taxon>
        <taxon>Sporolactobacillaceae</taxon>
        <taxon>Sporolactobacillus</taxon>
    </lineage>
</organism>
<evidence type="ECO:0000313" key="3">
    <source>
        <dbReference type="Proteomes" id="UP000198752"/>
    </source>
</evidence>
<accession>A0A1I2P3V6</accession>
<dbReference type="InterPro" id="IPR008841">
    <property type="entry name" value="Siphovirus-type_tail_N"/>
</dbReference>
<keyword evidence="3" id="KW-1185">Reference proteome</keyword>
<dbReference type="Gene3D" id="2.40.30.200">
    <property type="match status" value="1"/>
</dbReference>
<reference evidence="3" key="1">
    <citation type="submission" date="2016-10" db="EMBL/GenBank/DDBJ databases">
        <authorList>
            <person name="Varghese N."/>
            <person name="Submissions S."/>
        </authorList>
    </citation>
    <scope>NUCLEOTIDE SEQUENCE [LARGE SCALE GENOMIC DNA]</scope>
    <source>
        <strain evidence="3">ATCC 700379</strain>
    </source>
</reference>
<dbReference type="AlphaFoldDB" id="A0A1I2P3V6"/>
<dbReference type="Proteomes" id="UP000198752">
    <property type="component" value="Unassembled WGS sequence"/>
</dbReference>
<protein>
    <submittedName>
        <fullName evidence="2">Phage-related protein</fullName>
    </submittedName>
</protein>
<dbReference type="Pfam" id="PF05709">
    <property type="entry name" value="Sipho_tail"/>
    <property type="match status" value="1"/>
</dbReference>
<proteinExistence type="predicted"/>
<sequence length="287" mass="31985">MPFAMETGYGKTIKLDAMITKMNGTQIILSDAGIKLRDFNVSAPTPQHQTAEVSGRDGMQDLGTTYGPRKIHCSFSFKSIDRADFTLLRDEIFQLFDSKESFFITENRQPGKRWKVKVDGDYAIDQSHLIGQFEIDLIAFYPYAESVVSTCAEPVNLDSENWQAIGAGLTMEDDLLYEHHDPSFRIWNGGSRTVDPRESMLVIRFSGASDGLTIRNQTTGDIWKYSGSSSSGDQIVLDGVKALKNGASIFSETNFALIRLLPGWNDIEISGASGAFTIQLDFRFLYL</sequence>
<dbReference type="RefSeq" id="WP_093670107.1">
    <property type="nucleotide sequence ID" value="NZ_FOOY01000004.1"/>
</dbReference>